<feature type="transmembrane region" description="Helical" evidence="7">
    <location>
        <begin position="12"/>
        <end position="31"/>
    </location>
</feature>
<dbReference type="PANTHER" id="PTHR43390:SF1">
    <property type="entry name" value="CHLOROPLAST PROCESSING PEPTIDASE"/>
    <property type="match status" value="1"/>
</dbReference>
<dbReference type="RefSeq" id="WP_161832198.1">
    <property type="nucleotide sequence ID" value="NZ_AP028127.1"/>
</dbReference>
<comment type="subcellular location">
    <subcellularLocation>
        <location evidence="2">Cell membrane</location>
        <topology evidence="2">Single-pass type II membrane protein</topology>
    </subcellularLocation>
    <subcellularLocation>
        <location evidence="8">Membrane</location>
        <topology evidence="8">Single-pass type II membrane protein</topology>
    </subcellularLocation>
</comment>
<dbReference type="SUPFAM" id="SSF51306">
    <property type="entry name" value="LexA/Signal peptidase"/>
    <property type="match status" value="1"/>
</dbReference>
<dbReference type="EC" id="3.4.21.89" evidence="4 7"/>
<keyword evidence="7" id="KW-0472">Membrane</keyword>
<evidence type="ECO:0000256" key="5">
    <source>
        <dbReference type="ARBA" id="ARBA00022670"/>
    </source>
</evidence>
<evidence type="ECO:0000256" key="1">
    <source>
        <dbReference type="ARBA" id="ARBA00000677"/>
    </source>
</evidence>
<dbReference type="InterPro" id="IPR019756">
    <property type="entry name" value="Pept_S26A_signal_pept_1_Ser-AS"/>
</dbReference>
<sequence length="179" mass="20456">MRVRVLRFGFYWGKTFLIALVMVILIQHFIFTPVKVDGASMLPTLQDGDSAILWKLGYEPKAFDVIVFEVSEGQYYVKRIIGLPGQSIEVVEDQLYVDGIVVPEPYLDKDIKSGDTFTWDFTLQEVCQFQSCEKIPPGYYLVLGDNRPLSVDSRQIGLIHENQILGHVVGAQWMDHRDN</sequence>
<gene>
    <name evidence="10" type="primary">sipS</name>
    <name evidence="10" type="ORF">T23_13110</name>
</gene>
<dbReference type="PRINTS" id="PR00727">
    <property type="entry name" value="LEADERPTASE"/>
</dbReference>
<keyword evidence="7" id="KW-0812">Transmembrane</keyword>
<protein>
    <recommendedName>
        <fullName evidence="4 7">Signal peptidase I</fullName>
        <ecNumber evidence="4 7">3.4.21.89</ecNumber>
    </recommendedName>
</protein>
<dbReference type="CDD" id="cd06530">
    <property type="entry name" value="S26_SPase_I"/>
    <property type="match status" value="1"/>
</dbReference>
<dbReference type="NCBIfam" id="TIGR02227">
    <property type="entry name" value="sigpep_I_bact"/>
    <property type="match status" value="1"/>
</dbReference>
<evidence type="ECO:0000313" key="10">
    <source>
        <dbReference type="EMBL" id="BEH91209.1"/>
    </source>
</evidence>
<dbReference type="Pfam" id="PF10502">
    <property type="entry name" value="Peptidase_S26"/>
    <property type="match status" value="1"/>
</dbReference>
<evidence type="ECO:0000256" key="2">
    <source>
        <dbReference type="ARBA" id="ARBA00004401"/>
    </source>
</evidence>
<keyword evidence="11" id="KW-1185">Reference proteome</keyword>
<dbReference type="PROSITE" id="PS00761">
    <property type="entry name" value="SPASE_I_3"/>
    <property type="match status" value="1"/>
</dbReference>
<accession>A0ABN6ZBJ6</accession>
<dbReference type="PROSITE" id="PS00760">
    <property type="entry name" value="SPASE_I_2"/>
    <property type="match status" value="1"/>
</dbReference>
<organism evidence="10 11">
    <name type="scientific">Turicibacter faecis</name>
    <dbReference type="NCBI Taxonomy" id="2963365"/>
    <lineage>
        <taxon>Bacteria</taxon>
        <taxon>Bacillati</taxon>
        <taxon>Bacillota</taxon>
        <taxon>Erysipelotrichia</taxon>
        <taxon>Erysipelotrichales</taxon>
        <taxon>Turicibacteraceae</taxon>
        <taxon>Turicibacter</taxon>
    </lineage>
</organism>
<evidence type="ECO:0000313" key="11">
    <source>
        <dbReference type="Proteomes" id="UP001432099"/>
    </source>
</evidence>
<evidence type="ECO:0000256" key="4">
    <source>
        <dbReference type="ARBA" id="ARBA00013208"/>
    </source>
</evidence>
<dbReference type="InterPro" id="IPR019758">
    <property type="entry name" value="Pept_S26A_signal_pept_1_CS"/>
</dbReference>
<comment type="catalytic activity">
    <reaction evidence="1 7">
        <text>Cleavage of hydrophobic, N-terminal signal or leader sequences from secreted and periplasmic proteins.</text>
        <dbReference type="EC" id="3.4.21.89"/>
    </reaction>
</comment>
<dbReference type="InterPro" id="IPR019533">
    <property type="entry name" value="Peptidase_S26"/>
</dbReference>
<dbReference type="Proteomes" id="UP001432099">
    <property type="component" value="Chromosome"/>
</dbReference>
<reference evidence="10" key="1">
    <citation type="journal article" date="2024" name="Int. J. Syst. Evol. Microbiol.">
        <title>Turicibacter faecis sp. nov., isolated from faeces of heart failure mouse model.</title>
        <authorList>
            <person name="Imamura Y."/>
            <person name="Motooka D."/>
            <person name="Nakajima Y."/>
            <person name="Ito S."/>
            <person name="Kitakaze M."/>
            <person name="Iida T."/>
            <person name="Nakamura S."/>
        </authorList>
    </citation>
    <scope>NUCLEOTIDE SEQUENCE</scope>
    <source>
        <strain evidence="10">TC023</strain>
    </source>
</reference>
<dbReference type="InterPro" id="IPR036286">
    <property type="entry name" value="LexA/Signal_pep-like_sf"/>
</dbReference>
<dbReference type="PANTHER" id="PTHR43390">
    <property type="entry name" value="SIGNAL PEPTIDASE I"/>
    <property type="match status" value="1"/>
</dbReference>
<dbReference type="InterPro" id="IPR019757">
    <property type="entry name" value="Pept_S26A_signal_pept_1_Lys-AS"/>
</dbReference>
<dbReference type="Gene3D" id="2.10.109.10">
    <property type="entry name" value="Umud Fragment, subunit A"/>
    <property type="match status" value="1"/>
</dbReference>
<keyword evidence="6 7" id="KW-0378">Hydrolase</keyword>
<dbReference type="InterPro" id="IPR000223">
    <property type="entry name" value="Pept_S26A_signal_pept_1"/>
</dbReference>
<comment type="similarity">
    <text evidence="3 8">Belongs to the peptidase S26 family.</text>
</comment>
<dbReference type="EMBL" id="AP028127">
    <property type="protein sequence ID" value="BEH91209.1"/>
    <property type="molecule type" value="Genomic_DNA"/>
</dbReference>
<evidence type="ECO:0000256" key="3">
    <source>
        <dbReference type="ARBA" id="ARBA00009370"/>
    </source>
</evidence>
<evidence type="ECO:0000259" key="9">
    <source>
        <dbReference type="Pfam" id="PF10502"/>
    </source>
</evidence>
<keyword evidence="5 7" id="KW-0645">Protease</keyword>
<proteinExistence type="inferred from homology"/>
<evidence type="ECO:0000256" key="7">
    <source>
        <dbReference type="RuleBase" id="RU003993"/>
    </source>
</evidence>
<evidence type="ECO:0000256" key="6">
    <source>
        <dbReference type="ARBA" id="ARBA00022801"/>
    </source>
</evidence>
<evidence type="ECO:0000256" key="8">
    <source>
        <dbReference type="RuleBase" id="RU362042"/>
    </source>
</evidence>
<keyword evidence="7" id="KW-1133">Transmembrane helix</keyword>
<name>A0ABN6ZBJ6_9FIRM</name>
<feature type="domain" description="Peptidase S26" evidence="9">
    <location>
        <begin position="12"/>
        <end position="169"/>
    </location>
</feature>
<dbReference type="PROSITE" id="PS00501">
    <property type="entry name" value="SPASE_I_1"/>
    <property type="match status" value="1"/>
</dbReference>